<evidence type="ECO:0000313" key="8">
    <source>
        <dbReference type="EnsemblMetazoa" id="ACOM027652-PA.1"/>
    </source>
</evidence>
<evidence type="ECO:0000256" key="2">
    <source>
        <dbReference type="ARBA" id="ARBA00010718"/>
    </source>
</evidence>
<protein>
    <recommendedName>
        <fullName evidence="7">Alpha-carbonic anhydrase domain-containing protein</fullName>
    </recommendedName>
</protein>
<dbReference type="GO" id="GO:0005737">
    <property type="term" value="C:cytoplasm"/>
    <property type="evidence" value="ECO:0007669"/>
    <property type="project" value="TreeGrafter"/>
</dbReference>
<keyword evidence="5" id="KW-0472">Membrane</keyword>
<comment type="subcellular location">
    <subcellularLocation>
        <location evidence="1">Membrane</location>
        <topology evidence="1">Single-pass type I membrane protein</topology>
    </subcellularLocation>
</comment>
<dbReference type="VEuPathDB" id="VectorBase:ACON2_041489"/>
<dbReference type="SUPFAM" id="SSF51069">
    <property type="entry name" value="Carbonic anhydrase"/>
    <property type="match status" value="1"/>
</dbReference>
<dbReference type="AlphaFoldDB" id="A0A8W7P907"/>
<dbReference type="Proteomes" id="UP000075882">
    <property type="component" value="Unassembled WGS sequence"/>
</dbReference>
<name>A0A8W7P907_ANOCL</name>
<evidence type="ECO:0000256" key="1">
    <source>
        <dbReference type="ARBA" id="ARBA00004479"/>
    </source>
</evidence>
<evidence type="ECO:0000256" key="6">
    <source>
        <dbReference type="ARBA" id="ARBA00023180"/>
    </source>
</evidence>
<dbReference type="PROSITE" id="PS51144">
    <property type="entry name" value="ALPHA_CA_2"/>
    <property type="match status" value="1"/>
</dbReference>
<organism evidence="8">
    <name type="scientific">Anopheles coluzzii</name>
    <name type="common">African malaria mosquito</name>
    <dbReference type="NCBI Taxonomy" id="1518534"/>
    <lineage>
        <taxon>Eukaryota</taxon>
        <taxon>Metazoa</taxon>
        <taxon>Ecdysozoa</taxon>
        <taxon>Arthropoda</taxon>
        <taxon>Hexapoda</taxon>
        <taxon>Insecta</taxon>
        <taxon>Pterygota</taxon>
        <taxon>Neoptera</taxon>
        <taxon>Endopterygota</taxon>
        <taxon>Diptera</taxon>
        <taxon>Nematocera</taxon>
        <taxon>Culicoidea</taxon>
        <taxon>Culicidae</taxon>
        <taxon>Anophelinae</taxon>
        <taxon>Anopheles</taxon>
    </lineage>
</organism>
<dbReference type="Pfam" id="PF00194">
    <property type="entry name" value="Carb_anhydrase"/>
    <property type="match status" value="1"/>
</dbReference>
<proteinExistence type="inferred from homology"/>
<dbReference type="GO" id="GO:0004089">
    <property type="term" value="F:carbonate dehydratase activity"/>
    <property type="evidence" value="ECO:0007669"/>
    <property type="project" value="InterPro"/>
</dbReference>
<dbReference type="InterPro" id="IPR023561">
    <property type="entry name" value="Carbonic_anhydrase_a-class"/>
</dbReference>
<evidence type="ECO:0000256" key="5">
    <source>
        <dbReference type="ARBA" id="ARBA00022989"/>
    </source>
</evidence>
<dbReference type="InterPro" id="IPR001148">
    <property type="entry name" value="CA_dom"/>
</dbReference>
<dbReference type="SMART" id="SM01057">
    <property type="entry name" value="Carb_anhydrase"/>
    <property type="match status" value="1"/>
</dbReference>
<accession>A0A8W7P907</accession>
<evidence type="ECO:0000256" key="3">
    <source>
        <dbReference type="ARBA" id="ARBA00022692"/>
    </source>
</evidence>
<keyword evidence="5" id="KW-1133">Transmembrane helix</keyword>
<dbReference type="GO" id="GO:0008270">
    <property type="term" value="F:zinc ion binding"/>
    <property type="evidence" value="ECO:0007669"/>
    <property type="project" value="InterPro"/>
</dbReference>
<dbReference type="GO" id="GO:0016020">
    <property type="term" value="C:membrane"/>
    <property type="evidence" value="ECO:0007669"/>
    <property type="project" value="UniProtKB-SubCell"/>
</dbReference>
<dbReference type="Gene3D" id="3.10.200.10">
    <property type="entry name" value="Alpha carbonic anhydrase"/>
    <property type="match status" value="1"/>
</dbReference>
<keyword evidence="6" id="KW-0325">Glycoprotein</keyword>
<comment type="similarity">
    <text evidence="2">Belongs to the alpha-carbonic anhydrase family.</text>
</comment>
<dbReference type="InterPro" id="IPR041887">
    <property type="entry name" value="Alpha_CARP_receptor-type"/>
</dbReference>
<sequence length="355" mass="40773">MSQTSIPPEADEQRSSSAISLQNEALVWSLAPTEAYQPAPIDITVCRAVQLELEPLRWNNYELLPASMKLTNTGETVILSARWDSEQCPSLEGGPLEGRYLFSQLHFHWGLSALDGSEHTIDGYRLPLELHVIHFAERFGDQDTAQASPGGVLCLVYFFNLKSNPNRFVEPVVEALERILLPESYTKLEPFPLIDLFHAFTDEYFLYWGCTRNGPQVTPLLWLLSRTQEPLDFRQLKQFNRLLDRRMRPRCSLQPSDTARPSKGRHLFHVNPRTPMSVSTLRIEPPEKFAQTRWLVDRQPIDWSSPDACRQYVRLVREELAKKKQPPVEEDEVQCLEDRCMITTRAVQAGTGLER</sequence>
<keyword evidence="4" id="KW-0677">Repeat</keyword>
<feature type="domain" description="Alpha-carbonic anhydrase" evidence="7">
    <location>
        <begin position="15"/>
        <end position="271"/>
    </location>
</feature>
<dbReference type="PANTHER" id="PTHR18952">
    <property type="entry name" value="CARBONIC ANHYDRASE"/>
    <property type="match status" value="1"/>
</dbReference>
<evidence type="ECO:0000256" key="4">
    <source>
        <dbReference type="ARBA" id="ARBA00022737"/>
    </source>
</evidence>
<dbReference type="EnsemblMetazoa" id="ACOM027652-RA">
    <property type="protein sequence ID" value="ACOM027652-PA.1"/>
    <property type="gene ID" value="ACOM027652"/>
</dbReference>
<evidence type="ECO:0000259" key="7">
    <source>
        <dbReference type="PROSITE" id="PS51144"/>
    </source>
</evidence>
<dbReference type="InterPro" id="IPR036398">
    <property type="entry name" value="CA_dom_sf"/>
</dbReference>
<dbReference type="PANTHER" id="PTHR18952:SF233">
    <property type="entry name" value="CARBONIC ANHYDRASE 14"/>
    <property type="match status" value="1"/>
</dbReference>
<reference evidence="8" key="1">
    <citation type="submission" date="2022-08" db="UniProtKB">
        <authorList>
            <consortium name="EnsemblMetazoa"/>
        </authorList>
    </citation>
    <scope>IDENTIFICATION</scope>
</reference>
<dbReference type="CDD" id="cd03122">
    <property type="entry name" value="alpha_CARP_receptor_like"/>
    <property type="match status" value="1"/>
</dbReference>
<keyword evidence="3" id="KW-0812">Transmembrane</keyword>